<dbReference type="EMBL" id="MSFL01000004">
    <property type="protein sequence ID" value="PWY89313.1"/>
    <property type="molecule type" value="Genomic_DNA"/>
</dbReference>
<keyword evidence="2" id="KW-0812">Transmembrane</keyword>
<dbReference type="VEuPathDB" id="FungiDB:BO70DRAFT_165448"/>
<reference evidence="3 4" key="1">
    <citation type="submission" date="2016-12" db="EMBL/GenBank/DDBJ databases">
        <title>The genomes of Aspergillus section Nigri reveals drivers in fungal speciation.</title>
        <authorList>
            <consortium name="DOE Joint Genome Institute"/>
            <person name="Vesth T.C."/>
            <person name="Nybo J."/>
            <person name="Theobald S."/>
            <person name="Brandl J."/>
            <person name="Frisvad J.C."/>
            <person name="Nielsen K.F."/>
            <person name="Lyhne E.K."/>
            <person name="Kogle M.E."/>
            <person name="Kuo A."/>
            <person name="Riley R."/>
            <person name="Clum A."/>
            <person name="Nolan M."/>
            <person name="Lipzen A."/>
            <person name="Salamov A."/>
            <person name="Henrissat B."/>
            <person name="Wiebenga A."/>
            <person name="De Vries R.P."/>
            <person name="Grigoriev I.V."/>
            <person name="Mortensen U.H."/>
            <person name="Andersen M.R."/>
            <person name="Baker S.E."/>
        </authorList>
    </citation>
    <scope>NUCLEOTIDE SEQUENCE [LARGE SCALE GENOMIC DNA]</scope>
    <source>
        <strain evidence="3 4">CBS 117.55</strain>
    </source>
</reference>
<comment type="caution">
    <text evidence="3">The sequence shown here is derived from an EMBL/GenBank/DDBJ whole genome shotgun (WGS) entry which is preliminary data.</text>
</comment>
<gene>
    <name evidence="3" type="ORF">BO70DRAFT_165448</name>
</gene>
<dbReference type="AlphaFoldDB" id="A0A317WS79"/>
<evidence type="ECO:0000256" key="2">
    <source>
        <dbReference type="SAM" id="Phobius"/>
    </source>
</evidence>
<dbReference type="RefSeq" id="XP_025402500.1">
    <property type="nucleotide sequence ID" value="XM_025538325.1"/>
</dbReference>
<keyword evidence="2" id="KW-1133">Transmembrane helix</keyword>
<evidence type="ECO:0000256" key="1">
    <source>
        <dbReference type="SAM" id="MobiDB-lite"/>
    </source>
</evidence>
<dbReference type="GeneID" id="37060562"/>
<name>A0A317WS79_9EURO</name>
<keyword evidence="4" id="KW-1185">Reference proteome</keyword>
<proteinExistence type="predicted"/>
<evidence type="ECO:0000313" key="3">
    <source>
        <dbReference type="EMBL" id="PWY89313.1"/>
    </source>
</evidence>
<evidence type="ECO:0000313" key="4">
    <source>
        <dbReference type="Proteomes" id="UP000247233"/>
    </source>
</evidence>
<dbReference type="Proteomes" id="UP000247233">
    <property type="component" value="Unassembled WGS sequence"/>
</dbReference>
<protein>
    <submittedName>
        <fullName evidence="3">Uncharacterized protein</fullName>
    </submittedName>
</protein>
<sequence>MQIKELTGRLLARNDRWLLASSFFFFFFFFVFFIYGEKKEFTLSTFWNTRYDILGEGVYQPKKKRSLANQSPNPTCNSHGPLNQIPCGDNPSPE</sequence>
<feature type="compositionally biased region" description="Polar residues" evidence="1">
    <location>
        <begin position="67"/>
        <end position="81"/>
    </location>
</feature>
<feature type="transmembrane region" description="Helical" evidence="2">
    <location>
        <begin position="17"/>
        <end position="35"/>
    </location>
</feature>
<feature type="region of interest" description="Disordered" evidence="1">
    <location>
        <begin position="64"/>
        <end position="94"/>
    </location>
</feature>
<keyword evidence="2" id="KW-0472">Membrane</keyword>
<organism evidence="3 4">
    <name type="scientific">Aspergillus heteromorphus CBS 117.55</name>
    <dbReference type="NCBI Taxonomy" id="1448321"/>
    <lineage>
        <taxon>Eukaryota</taxon>
        <taxon>Fungi</taxon>
        <taxon>Dikarya</taxon>
        <taxon>Ascomycota</taxon>
        <taxon>Pezizomycotina</taxon>
        <taxon>Eurotiomycetes</taxon>
        <taxon>Eurotiomycetidae</taxon>
        <taxon>Eurotiales</taxon>
        <taxon>Aspergillaceae</taxon>
        <taxon>Aspergillus</taxon>
        <taxon>Aspergillus subgen. Circumdati</taxon>
    </lineage>
</organism>
<accession>A0A317WS79</accession>